<evidence type="ECO:0000256" key="4">
    <source>
        <dbReference type="ARBA" id="ARBA00023136"/>
    </source>
</evidence>
<feature type="domain" description="Myosin-binding" evidence="7">
    <location>
        <begin position="170"/>
        <end position="447"/>
    </location>
</feature>
<evidence type="ECO:0000256" key="2">
    <source>
        <dbReference type="ARBA" id="ARBA00022692"/>
    </source>
</evidence>
<dbReference type="GeneID" id="70182669"/>
<reference evidence="8" key="1">
    <citation type="journal article" date="2021" name="Nat. Commun.">
        <title>Genetic determinants of endophytism in the Arabidopsis root mycobiome.</title>
        <authorList>
            <person name="Mesny F."/>
            <person name="Miyauchi S."/>
            <person name="Thiergart T."/>
            <person name="Pickel B."/>
            <person name="Atanasova L."/>
            <person name="Karlsson M."/>
            <person name="Huettel B."/>
            <person name="Barry K.W."/>
            <person name="Haridas S."/>
            <person name="Chen C."/>
            <person name="Bauer D."/>
            <person name="Andreopoulos W."/>
            <person name="Pangilinan J."/>
            <person name="LaButti K."/>
            <person name="Riley R."/>
            <person name="Lipzen A."/>
            <person name="Clum A."/>
            <person name="Drula E."/>
            <person name="Henrissat B."/>
            <person name="Kohler A."/>
            <person name="Grigoriev I.V."/>
            <person name="Martin F.M."/>
            <person name="Hacquard S."/>
        </authorList>
    </citation>
    <scope>NUCLEOTIDE SEQUENCE</scope>
    <source>
        <strain evidence="8">MPI-CAGE-CH-0230</strain>
    </source>
</reference>
<dbReference type="Proteomes" id="UP000756346">
    <property type="component" value="Unassembled WGS sequence"/>
</dbReference>
<comment type="subcellular location">
    <subcellularLocation>
        <location evidence="1">Endomembrane system</location>
    </subcellularLocation>
</comment>
<sequence length="621" mass="69025">METFVDEGTPLSNYLEGAGEREEPEWQEPTDANSAAYDDSPPSTPLRDFAPRGLPKLRQRFRDRLPARLQVDVPVRTDLGTITTNSAPLVDLFQFLYETVTSSIDHARSIGFLERLRLAIVQSQLLDNALILGPQAAAESVISPPSEEASFHGLTASGAVAAALLGAGAAVLVRWFRQGGITPTWKRLFTSMLVLAVFLALGRTYVRRQILRNIQKRGLSEASTFFSLSREFDAANGAALNFIMEVELVARGYRLSTPIPPISRLENNGQNVKCLQLRTAVRLGLLEIIPKYYQTALAIWGLAEQFQLAQLQSQYQFTLADVVERYQQLDLDVEIGQDTEKLQSLKDVAFLFHDIRKVFLGGILALHTDGTETDRVRYTAISEAFVELNIVTKKSLSRVREVLAGTDMPVATSTPKSPRSPRHDQWHHQVRRLSSMTMNIRSVQAKLHLLREESARSLDNADDISDLGPMFMSQYESIGQDLRDLMEAWQTGKATLASGINRNEKRLSSIGSVLASPSSTLSGLTIAEEGDSSQDEKDGVEAALRKLNGNMTPPDVEPEVFEAVSLPRPRSMLSREERIVKMKEDRKTKEVARAKAEAHRGMMRELQGVIARKPAVSRMSL</sequence>
<accession>A0A9P8YAL8</accession>
<name>A0A9P8YAL8_9PEZI</name>
<organism evidence="8 9">
    <name type="scientific">Microdochium trichocladiopsis</name>
    <dbReference type="NCBI Taxonomy" id="1682393"/>
    <lineage>
        <taxon>Eukaryota</taxon>
        <taxon>Fungi</taxon>
        <taxon>Dikarya</taxon>
        <taxon>Ascomycota</taxon>
        <taxon>Pezizomycotina</taxon>
        <taxon>Sordariomycetes</taxon>
        <taxon>Xylariomycetidae</taxon>
        <taxon>Xylariales</taxon>
        <taxon>Microdochiaceae</taxon>
        <taxon>Microdochium</taxon>
    </lineage>
</organism>
<evidence type="ECO:0000256" key="5">
    <source>
        <dbReference type="SAM" id="MobiDB-lite"/>
    </source>
</evidence>
<evidence type="ECO:0000259" key="7">
    <source>
        <dbReference type="Pfam" id="PF12632"/>
    </source>
</evidence>
<evidence type="ECO:0000256" key="6">
    <source>
        <dbReference type="SAM" id="Phobius"/>
    </source>
</evidence>
<feature type="transmembrane region" description="Helical" evidence="6">
    <location>
        <begin position="188"/>
        <end position="206"/>
    </location>
</feature>
<evidence type="ECO:0000313" key="8">
    <source>
        <dbReference type="EMBL" id="KAH7034881.1"/>
    </source>
</evidence>
<evidence type="ECO:0000256" key="3">
    <source>
        <dbReference type="ARBA" id="ARBA00022989"/>
    </source>
</evidence>
<protein>
    <submittedName>
        <fullName evidence="8">Mysoin-binding motif of peroxisomes-domain-containing protein</fullName>
    </submittedName>
</protein>
<feature type="transmembrane region" description="Helical" evidence="6">
    <location>
        <begin position="154"/>
        <end position="176"/>
    </location>
</feature>
<gene>
    <name evidence="8" type="ORF">B0I36DRAFT_317150</name>
</gene>
<keyword evidence="9" id="KW-1185">Reference proteome</keyword>
<dbReference type="Pfam" id="PF12632">
    <property type="entry name" value="Vezatin"/>
    <property type="match status" value="1"/>
</dbReference>
<proteinExistence type="predicted"/>
<dbReference type="InterPro" id="IPR026859">
    <property type="entry name" value="Myosin-bd"/>
</dbReference>
<dbReference type="AlphaFoldDB" id="A0A9P8YAL8"/>
<comment type="caution">
    <text evidence="8">The sequence shown here is derived from an EMBL/GenBank/DDBJ whole genome shotgun (WGS) entry which is preliminary data.</text>
</comment>
<evidence type="ECO:0000256" key="1">
    <source>
        <dbReference type="ARBA" id="ARBA00004308"/>
    </source>
</evidence>
<dbReference type="GO" id="GO:0012505">
    <property type="term" value="C:endomembrane system"/>
    <property type="evidence" value="ECO:0007669"/>
    <property type="project" value="UniProtKB-SubCell"/>
</dbReference>
<keyword evidence="4 6" id="KW-0472">Membrane</keyword>
<dbReference type="GO" id="GO:0017022">
    <property type="term" value="F:myosin binding"/>
    <property type="evidence" value="ECO:0007669"/>
    <property type="project" value="InterPro"/>
</dbReference>
<dbReference type="EMBL" id="JAGTJQ010000003">
    <property type="protein sequence ID" value="KAH7034881.1"/>
    <property type="molecule type" value="Genomic_DNA"/>
</dbReference>
<keyword evidence="2 6" id="KW-0812">Transmembrane</keyword>
<feature type="region of interest" description="Disordered" evidence="5">
    <location>
        <begin position="1"/>
        <end position="51"/>
    </location>
</feature>
<dbReference type="OrthoDB" id="21151at2759"/>
<evidence type="ECO:0000313" key="9">
    <source>
        <dbReference type="Proteomes" id="UP000756346"/>
    </source>
</evidence>
<dbReference type="RefSeq" id="XP_046014974.1">
    <property type="nucleotide sequence ID" value="XM_046153123.1"/>
</dbReference>
<keyword evidence="3 6" id="KW-1133">Transmembrane helix</keyword>